<sequence length="149" mass="16498">MSDQFPQRVPPLTVSAPREAATAYRTAHELLSDQSPREALDVLSPALDEDPGNTGLRSLRAWAYLQRAQLGRAEEDLRAVVEQVPDDVWARHALGRSLERQHRLAEALPHLKLAAVMSGEVDHEVAVLRVERRLVELGERDAGSITPEG</sequence>
<evidence type="ECO:0000313" key="1">
    <source>
        <dbReference type="EMBL" id="CAB4737939.1"/>
    </source>
</evidence>
<dbReference type="Pfam" id="PF14559">
    <property type="entry name" value="TPR_19"/>
    <property type="match status" value="1"/>
</dbReference>
<dbReference type="InterPro" id="IPR011990">
    <property type="entry name" value="TPR-like_helical_dom_sf"/>
</dbReference>
<reference evidence="1" key="1">
    <citation type="submission" date="2020-05" db="EMBL/GenBank/DDBJ databases">
        <authorList>
            <person name="Chiriac C."/>
            <person name="Salcher M."/>
            <person name="Ghai R."/>
            <person name="Kavagutti S V."/>
        </authorList>
    </citation>
    <scope>NUCLEOTIDE SEQUENCE</scope>
</reference>
<proteinExistence type="predicted"/>
<organism evidence="1">
    <name type="scientific">freshwater metagenome</name>
    <dbReference type="NCBI Taxonomy" id="449393"/>
    <lineage>
        <taxon>unclassified sequences</taxon>
        <taxon>metagenomes</taxon>
        <taxon>ecological metagenomes</taxon>
    </lineage>
</organism>
<dbReference type="EMBL" id="CAEZYQ010000006">
    <property type="protein sequence ID" value="CAB4737939.1"/>
    <property type="molecule type" value="Genomic_DNA"/>
</dbReference>
<dbReference type="Gene3D" id="1.25.40.10">
    <property type="entry name" value="Tetratricopeptide repeat domain"/>
    <property type="match status" value="1"/>
</dbReference>
<gene>
    <name evidence="1" type="ORF">UFOPK2761_01048</name>
</gene>
<dbReference type="SUPFAM" id="SSF48452">
    <property type="entry name" value="TPR-like"/>
    <property type="match status" value="1"/>
</dbReference>
<protein>
    <submittedName>
        <fullName evidence="1">Unannotated protein</fullName>
    </submittedName>
</protein>
<name>A0A6J6SUU3_9ZZZZ</name>
<accession>A0A6J6SUU3</accession>
<dbReference type="AlphaFoldDB" id="A0A6J6SUU3"/>